<evidence type="ECO:0000313" key="5">
    <source>
        <dbReference type="Proteomes" id="UP000070412"/>
    </source>
</evidence>
<feature type="region of interest" description="Disordered" evidence="2">
    <location>
        <begin position="163"/>
        <end position="188"/>
    </location>
</feature>
<feature type="region of interest" description="Disordered" evidence="2">
    <location>
        <begin position="222"/>
        <end position="252"/>
    </location>
</feature>
<dbReference type="EnsemblMetazoa" id="SSS_2289s_mrna">
    <property type="protein sequence ID" value="KAF7496052.1"/>
    <property type="gene ID" value="SSS_2289"/>
</dbReference>
<keyword evidence="5" id="KW-1185">Reference proteome</keyword>
<name>A0A834RFZ5_SARSC</name>
<reference evidence="5" key="1">
    <citation type="journal article" date="2020" name="PLoS Negl. Trop. Dis.">
        <title>High-quality nuclear genome for Sarcoptes scabiei-A critical resource for a neglected parasite.</title>
        <authorList>
            <person name="Korhonen P.K."/>
            <person name="Gasser R.B."/>
            <person name="Ma G."/>
            <person name="Wang T."/>
            <person name="Stroehlein A.J."/>
            <person name="Young N.D."/>
            <person name="Ang C.S."/>
            <person name="Fernando D.D."/>
            <person name="Lu H.C."/>
            <person name="Taylor S."/>
            <person name="Reynolds S.L."/>
            <person name="Mofiz E."/>
            <person name="Najaraj S.H."/>
            <person name="Gowda H."/>
            <person name="Madugundu A."/>
            <person name="Renuse S."/>
            <person name="Holt D."/>
            <person name="Pandey A."/>
            <person name="Papenfuss A.T."/>
            <person name="Fischer K."/>
        </authorList>
    </citation>
    <scope>NUCLEOTIDE SEQUENCE [LARGE SCALE GENOMIC DNA]</scope>
</reference>
<reference evidence="4" key="3">
    <citation type="submission" date="2022-06" db="UniProtKB">
        <authorList>
            <consortium name="EnsemblMetazoa"/>
        </authorList>
    </citation>
    <scope>IDENTIFICATION</scope>
</reference>
<evidence type="ECO:0000313" key="3">
    <source>
        <dbReference type="EMBL" id="KAF7496052.1"/>
    </source>
</evidence>
<protein>
    <submittedName>
        <fullName evidence="3 4">Uncharacterized protein</fullName>
    </submittedName>
</protein>
<dbReference type="Proteomes" id="UP000070412">
    <property type="component" value="Unassembled WGS sequence"/>
</dbReference>
<sequence length="775" mass="90179">MTEIINRWSRLENSIGICLKRIKTFDSIQSSILKQFKQQVIICQESIKSKLLKFDEINSKLLNYFGCDPSLFWCWPDNQNSINSVAEKRSKIIGWLRIDTKKLEQFRMNHLKISSFQKNCFYIQFELLRYNYLSVLVDQMAQLLTDLLEKKLVQCDEKESTLEVKNINSPSDQEASKSSTMMMESLPSTTDKANKVRVAIEEFNHWLAKVIVIIDEYDDDNEETEEIESESDRLNGKDTNNGTNRIRSESRTETLLLETSVDGNDSQPSSLQQSKSLGLRLRSFQDLSNAIDHRIDILNDLHKIVKDEQQNYEFACRQAAEFIIDISPSITVLETEFSHLLRFVESSDEFLQEQIAIGDRDHLQIQLGECNKLKQYLEGSAESNFQTIIETVQKALRLLLVLDSNTGIINQINEFCSINGQTLSYEDLKLIATNEIPNSMDKIHKRLNEISELFESNTIDSKIDDLQNLIDRFDQNSIEQENLILAKHQELVDYIQSRRRNYLEYRLQEYANRLPERLRSIDDFIVSLRNHTMTRNESMIKQRNRNDRTVIVQTPSTIAMNVDDELTLLEKELADLEQQINEIAINFENDSENDESIIQQSIQNLIEDELEDSREQVVAYYDELITMAAEHYLIIENETDDENIVIDDNVDAEPDSNLIIEVIVVEEMKQNESNQSLVEQKPDKVESGSSSKSSFEILNEDEWKLNKDDEVQKQSKMVEIDVKEIDNQSMAMIASKTQTKLSSPSLTYLTYQSRYVFWSHLIQLKRLERKIDQLY</sequence>
<feature type="coiled-coil region" evidence="1">
    <location>
        <begin position="559"/>
        <end position="593"/>
    </location>
</feature>
<reference evidence="3" key="2">
    <citation type="submission" date="2020-01" db="EMBL/GenBank/DDBJ databases">
        <authorList>
            <person name="Korhonen P.K.K."/>
            <person name="Guangxu M.G."/>
            <person name="Wang T.W."/>
            <person name="Stroehlein A.J.S."/>
            <person name="Young N.D."/>
            <person name="Ang C.-S.A."/>
            <person name="Fernando D.W.F."/>
            <person name="Lu H.L."/>
            <person name="Taylor S.T."/>
            <person name="Ehtesham M.E.M."/>
            <person name="Najaraj S.H.N."/>
            <person name="Harsha G.H.G."/>
            <person name="Madugundu A.M."/>
            <person name="Renuse S.R."/>
            <person name="Holt D.H."/>
            <person name="Pandey A.P."/>
            <person name="Papenfuss A.P."/>
            <person name="Gasser R.B.G."/>
            <person name="Fischer K.F."/>
        </authorList>
    </citation>
    <scope>NUCLEOTIDE SEQUENCE</scope>
    <source>
        <strain evidence="3">SSS_KF_BRIS2020</strain>
    </source>
</reference>
<feature type="region of interest" description="Disordered" evidence="2">
    <location>
        <begin position="672"/>
        <end position="692"/>
    </location>
</feature>
<evidence type="ECO:0000256" key="1">
    <source>
        <dbReference type="SAM" id="Coils"/>
    </source>
</evidence>
<evidence type="ECO:0000256" key="2">
    <source>
        <dbReference type="SAM" id="MobiDB-lite"/>
    </source>
</evidence>
<accession>A0A834RFZ5</accession>
<organism evidence="3">
    <name type="scientific">Sarcoptes scabiei</name>
    <name type="common">Itch mite</name>
    <name type="synonym">Acarus scabiei</name>
    <dbReference type="NCBI Taxonomy" id="52283"/>
    <lineage>
        <taxon>Eukaryota</taxon>
        <taxon>Metazoa</taxon>
        <taxon>Ecdysozoa</taxon>
        <taxon>Arthropoda</taxon>
        <taxon>Chelicerata</taxon>
        <taxon>Arachnida</taxon>
        <taxon>Acari</taxon>
        <taxon>Acariformes</taxon>
        <taxon>Sarcoptiformes</taxon>
        <taxon>Astigmata</taxon>
        <taxon>Psoroptidia</taxon>
        <taxon>Sarcoptoidea</taxon>
        <taxon>Sarcoptidae</taxon>
        <taxon>Sarcoptinae</taxon>
        <taxon>Sarcoptes</taxon>
    </lineage>
</organism>
<evidence type="ECO:0000313" key="4">
    <source>
        <dbReference type="EnsemblMetazoa" id="KAF7496052.1"/>
    </source>
</evidence>
<feature type="compositionally biased region" description="Polar residues" evidence="2">
    <location>
        <begin position="166"/>
        <end position="188"/>
    </location>
</feature>
<proteinExistence type="predicted"/>
<gene>
    <name evidence="3" type="ORF">SSS_2289</name>
</gene>
<dbReference type="OrthoDB" id="10648169at2759"/>
<keyword evidence="1" id="KW-0175">Coiled coil</keyword>
<dbReference type="EMBL" id="WVUK01000041">
    <property type="protein sequence ID" value="KAF7496052.1"/>
    <property type="molecule type" value="Genomic_DNA"/>
</dbReference>
<dbReference type="AlphaFoldDB" id="A0A834RFZ5"/>